<dbReference type="EMBL" id="JSYZ01000001">
    <property type="protein sequence ID" value="KPA93273.1"/>
    <property type="molecule type" value="Genomic_DNA"/>
</dbReference>
<evidence type="ECO:0000259" key="5">
    <source>
        <dbReference type="PROSITE" id="PS51935"/>
    </source>
</evidence>
<protein>
    <submittedName>
        <fullName evidence="6">Cell wall-associated hydrolase, invasion-associated protein</fullName>
    </submittedName>
</protein>
<keyword evidence="7" id="KW-1185">Reference proteome</keyword>
<evidence type="ECO:0000256" key="2">
    <source>
        <dbReference type="ARBA" id="ARBA00022670"/>
    </source>
</evidence>
<keyword evidence="4" id="KW-0788">Thiol protease</keyword>
<keyword evidence="2" id="KW-0645">Protease</keyword>
<dbReference type="PROSITE" id="PS51935">
    <property type="entry name" value="NLPC_P60"/>
    <property type="match status" value="1"/>
</dbReference>
<dbReference type="Proteomes" id="UP000037931">
    <property type="component" value="Unassembled WGS sequence"/>
</dbReference>
<dbReference type="AlphaFoldDB" id="A0A0N0VL10"/>
<dbReference type="Pfam" id="PF00877">
    <property type="entry name" value="NLPC_P60"/>
    <property type="match status" value="1"/>
</dbReference>
<comment type="similarity">
    <text evidence="1">Belongs to the peptidase C40 family.</text>
</comment>
<sequence>MPPGFEKAVFIMSRLVSGVLSLGVLLGSWSAHANLKSTQNAPARVAEVKAQSSIDNVIDRAHQLIGTPYRWGGMSVKGFDCSGLLVYLFQNEADIKLPRTTVGMRRSSARTIQRGSLKPGDAVFFNRNGQGNVSHVGLYVGEGKFIHSPRSGKSVRIDSLNNAYWKKSYTLAKRFHSSP</sequence>
<evidence type="ECO:0000256" key="3">
    <source>
        <dbReference type="ARBA" id="ARBA00022801"/>
    </source>
</evidence>
<dbReference type="PATRIC" id="fig|50340.43.peg.205"/>
<organism evidence="6 7">
    <name type="scientific">Pseudomonas asplenii</name>
    <dbReference type="NCBI Taxonomy" id="53407"/>
    <lineage>
        <taxon>Bacteria</taxon>
        <taxon>Pseudomonadati</taxon>
        <taxon>Pseudomonadota</taxon>
        <taxon>Gammaproteobacteria</taxon>
        <taxon>Pseudomonadales</taxon>
        <taxon>Pseudomonadaceae</taxon>
        <taxon>Pseudomonas</taxon>
    </lineage>
</organism>
<dbReference type="PANTHER" id="PTHR47053">
    <property type="entry name" value="MUREIN DD-ENDOPEPTIDASE MEPH-RELATED"/>
    <property type="match status" value="1"/>
</dbReference>
<dbReference type="Gene3D" id="3.90.1720.10">
    <property type="entry name" value="endopeptidase domain like (from Nostoc punctiforme)"/>
    <property type="match status" value="1"/>
</dbReference>
<name>A0A0N0VL10_9PSED</name>
<dbReference type="GO" id="GO:0008234">
    <property type="term" value="F:cysteine-type peptidase activity"/>
    <property type="evidence" value="ECO:0007669"/>
    <property type="project" value="UniProtKB-KW"/>
</dbReference>
<dbReference type="SUPFAM" id="SSF54001">
    <property type="entry name" value="Cysteine proteinases"/>
    <property type="match status" value="1"/>
</dbReference>
<reference evidence="6 7" key="1">
    <citation type="journal article" date="2015" name="PLoS ONE">
        <title>Rice-Infecting Pseudomonas Genomes Are Highly Accessorized and Harbor Multiple Putative Virulence Mechanisms to Cause Sheath Brown Rot.</title>
        <authorList>
            <person name="Quibod I.L."/>
            <person name="Grande G."/>
            <person name="Oreiro E.G."/>
            <person name="Borja F.N."/>
            <person name="Dossa G.S."/>
            <person name="Mauleon R."/>
            <person name="Cruz C.V."/>
            <person name="Oliva R."/>
        </authorList>
    </citation>
    <scope>NUCLEOTIDE SEQUENCE [LARGE SCALE GENOMIC DNA]</scope>
    <source>
        <strain evidence="6 7">IRRI 6609</strain>
    </source>
</reference>
<comment type="caution">
    <text evidence="6">The sequence shown here is derived from an EMBL/GenBank/DDBJ whole genome shotgun (WGS) entry which is preliminary data.</text>
</comment>
<dbReference type="STRING" id="50340.PF66_00202"/>
<accession>A0A0N0VL10</accession>
<evidence type="ECO:0000256" key="1">
    <source>
        <dbReference type="ARBA" id="ARBA00007074"/>
    </source>
</evidence>
<proteinExistence type="inferred from homology"/>
<dbReference type="InterPro" id="IPR051202">
    <property type="entry name" value="Peptidase_C40"/>
</dbReference>
<evidence type="ECO:0000313" key="6">
    <source>
        <dbReference type="EMBL" id="KPA93273.1"/>
    </source>
</evidence>
<evidence type="ECO:0000313" key="7">
    <source>
        <dbReference type="Proteomes" id="UP000037931"/>
    </source>
</evidence>
<dbReference type="InterPro" id="IPR038765">
    <property type="entry name" value="Papain-like_cys_pep_sf"/>
</dbReference>
<feature type="domain" description="NlpC/P60" evidence="5">
    <location>
        <begin position="51"/>
        <end position="176"/>
    </location>
</feature>
<dbReference type="GO" id="GO:0006508">
    <property type="term" value="P:proteolysis"/>
    <property type="evidence" value="ECO:0007669"/>
    <property type="project" value="UniProtKB-KW"/>
</dbReference>
<gene>
    <name evidence="6" type="ORF">PF66_00202</name>
</gene>
<evidence type="ECO:0000256" key="4">
    <source>
        <dbReference type="ARBA" id="ARBA00022807"/>
    </source>
</evidence>
<dbReference type="InterPro" id="IPR000064">
    <property type="entry name" value="NLP_P60_dom"/>
</dbReference>
<keyword evidence="3 6" id="KW-0378">Hydrolase</keyword>
<dbReference type="PANTHER" id="PTHR47053:SF1">
    <property type="entry name" value="MUREIN DD-ENDOPEPTIDASE MEPH-RELATED"/>
    <property type="match status" value="1"/>
</dbReference>